<evidence type="ECO:0000256" key="22">
    <source>
        <dbReference type="PIRSR" id="PIRSR634016-4"/>
    </source>
</evidence>
<evidence type="ECO:0000256" key="21">
    <source>
        <dbReference type="PIRSR" id="PIRSR634016-3"/>
    </source>
</evidence>
<dbReference type="InterPro" id="IPR045357">
    <property type="entry name" value="Aminopeptidase_N-like_N"/>
</dbReference>
<dbReference type="OrthoDB" id="510539at2759"/>
<evidence type="ECO:0000256" key="11">
    <source>
        <dbReference type="ARBA" id="ARBA00022801"/>
    </source>
</evidence>
<evidence type="ECO:0000256" key="18">
    <source>
        <dbReference type="ARBA" id="ARBA00023157"/>
    </source>
</evidence>
<evidence type="ECO:0000256" key="16">
    <source>
        <dbReference type="ARBA" id="ARBA00023049"/>
    </source>
</evidence>
<keyword evidence="16" id="KW-0482">Metalloprotease</keyword>
<dbReference type="EC" id="3.4.11.7" evidence="5"/>
<dbReference type="InterPro" id="IPR024571">
    <property type="entry name" value="ERAP1-like_C_dom"/>
</dbReference>
<keyword evidence="18" id="KW-1015">Disulfide bond</keyword>
<dbReference type="GO" id="GO:0006508">
    <property type="term" value="P:proteolysis"/>
    <property type="evidence" value="ECO:0007669"/>
    <property type="project" value="UniProtKB-KW"/>
</dbReference>
<keyword evidence="9 23" id="KW-0812">Transmembrane</keyword>
<feature type="binding site" evidence="21">
    <location>
        <position position="459"/>
    </location>
    <ligand>
        <name>Zn(2+)</name>
        <dbReference type="ChEBI" id="CHEBI:29105"/>
        <note>catalytic</note>
    </ligand>
</feature>
<dbReference type="Pfam" id="PF11838">
    <property type="entry name" value="ERAP1_C"/>
    <property type="match status" value="2"/>
</dbReference>
<dbReference type="GO" id="GO:0004230">
    <property type="term" value="F:glutamyl aminopeptidase activity"/>
    <property type="evidence" value="ECO:0007669"/>
    <property type="project" value="UniProtKB-EC"/>
</dbReference>
<dbReference type="SUPFAM" id="SSF63737">
    <property type="entry name" value="Leukotriene A4 hydrolase N-terminal domain"/>
    <property type="match status" value="2"/>
</dbReference>
<gene>
    <name evidence="27" type="ORF">BpHYR1_019714</name>
</gene>
<feature type="binding site" evidence="21">
    <location>
        <position position="436"/>
    </location>
    <ligand>
        <name>Zn(2+)</name>
        <dbReference type="ChEBI" id="CHEBI:29105"/>
        <note>catalytic</note>
    </ligand>
</feature>
<dbReference type="GO" id="GO:0043171">
    <property type="term" value="P:peptide catabolic process"/>
    <property type="evidence" value="ECO:0007669"/>
    <property type="project" value="TreeGrafter"/>
</dbReference>
<dbReference type="FunFam" id="2.60.40.1730:FF:000001">
    <property type="entry name" value="Leucyl-cystinyl aminopeptidase"/>
    <property type="match status" value="1"/>
</dbReference>
<dbReference type="InterPro" id="IPR014782">
    <property type="entry name" value="Peptidase_M1_dom"/>
</dbReference>
<feature type="domain" description="ERAP1-like C-terminal" evidence="25">
    <location>
        <begin position="679"/>
        <end position="998"/>
    </location>
</feature>
<feature type="transmembrane region" description="Helical" evidence="23">
    <location>
        <begin position="25"/>
        <end position="45"/>
    </location>
</feature>
<sequence length="1884" mass="219899">MPTGELYIQEPDRNRRPGFLISKRSVFISGAFIITIFVGSLIGVYKLKSNASNPSCFSNTSSTVPDINPISNCQTLYCQNRLILDDWEQTCPTTSKPVVPKTETFVNYRLPKDLKPYFYEILIKPYFNVTQEPSFYTGHVLINFKCLQNTSKLVFHKHQDIEIDDLSFELKSLSDKNFIPVKKMLESNYLIEKLSYDNLTQLLQIELFKNTFIKNEEYSLSMNFKGLTRADNYGLYRSSYADDSGNTKWLLASQMEPTDARKVFPCFDEPDMKAKFKIRVLHDSSVHVLSNMMPKSSTKIESKDRTGYNWVQTDFYETVEMSSYLVAFVISDFECISKNIDLEYTKNLTIQVCSRPNAKNQLDLAMNASVNVIKFYESYYNISYPLTKLDHVALPDFSAGAMENWGLILYRESRLLYDPVKSSQSSLQAIVEVIAHEIAHQWFGNLVSPSWWTDIWLNEGFARYMQILGAESFQPEWYIQDQIIEVVLNSMELDSLQSSHPISVEVNSTNEIQSMFDGITYGKGGSIIRMTNYFLGESNFKNGLTDYLRKFSYGNAEQNDLWESLKKYSDKNVNLTRILNTWTKQMGYPLIQVQSINKTHLKVTQEHFLYDSSQPVQKSPFGYKWDVPLAFSVEKLTSKAYSNAEKFNVSNIYSIVSWIDSNQDEKIIPLGEELENKSYILANLDAFGFYRVNYDDSNWNLIMKQLLKNHKSIPSRMRSKLVSDIFSLVQANKLPSHKPFEFIQYLNEEYEYLPWFSLFQKLSFFFDNIESTEIYGDFRVFMLNLVESLYNKLGWRDQNTDTWLLRKLRTIIVKLACHLDHQDCIENSIALYKEWMKNEKINKIPVNVRSLVYCTAIKYGTFAEWSFALSQYEKESDASVKRELQAGMACSREQWIQIKYLNNQLNLNKTRKQDGLFGIIYSASNLNSNKLAWNFVKNNWEIIIERYANSLSLSNLVNAVSSKFNTIDEFNDFSSFYAGVDKRSAARQVKISTERIKANINWMSKNFENLKKWFSQNKNYTRIVSVNYRLPNDIEPFFYDIILKVNMKSPSNAYHEPFTFDGLVNINFKCRVPTKKITLHQKDLNIKLFNISSNDVLIKTDDKIEYDFKRDFMTIMMDQPCTKGSNYTLQISYSANLSESLSGFYLSSYVDQYQQINYLATTQFEPTDARRAFPCFDEPSFKSEFKISIVRHKNFSSVSNMPLLQSAQINEDFYIDSFEKSVPMSTYLVAFVVSNFEKIQQLTPKYNITVEVIARPEAIKKGHGEFALKEASQIIDHYSDYFNITYPLKKSTQIAIPDFNAGAMENWGLVTYRERYLLFNPEQDSISNRLFVSVVISHELAHQWFGNLVSPSWWNDLWLNEGFASWVEFLGVNFTHPEWNYLDHFLVEKTSALFKDSLESSHPISTEVNDPNEISYIFDDISYDKGSSLVRMMNSFLSIDTFKKGITNYLNTYQYKNADQSLLFSKLSNQASIEEKLDHNVSLNKIMETWTLKKGYPVVNVQRTVKNYGLTLNISQRWFLLNPLSKILGSKSYNDTKWFVPFTFTAKSNAKFDFESRPNWLDNQSEYRTIDISARSSDWVIGNLKFSGFYRVNYDVENWNLIIKQLYDNHSEIDVVNRAQLIDDSFNLARAEQLDIDIFLSIIKYLSNETSYIPFEVSFNSIKFMDNMLYSNYNLYSKFKKFCLGLYRNAYETIGWSMQTDFANSNLQTLTILSMCFYSDPDCIAKSRELFQNWAFHNITLPKNLKKTILNTISQHGNESEWFYLFERAHESDYQEKIEIFKSLSYTRDYMRLKMLLDLSLNKSVVKSQDEDTLIILVARNPIGKSLVWDFLMKNWDYFNEKTEVPFYLDGLFRQVFKDYNSKFELKKVEEFYKNNANSAVRKA</sequence>
<feature type="domain" description="ERAP1-like C-terminal" evidence="25">
    <location>
        <begin position="1579"/>
        <end position="1882"/>
    </location>
</feature>
<evidence type="ECO:0000259" key="25">
    <source>
        <dbReference type="Pfam" id="PF11838"/>
    </source>
</evidence>
<keyword evidence="17 23" id="KW-0472">Membrane</keyword>
<dbReference type="PANTHER" id="PTHR11533:SF276">
    <property type="entry name" value="GLUTAMYL AMINOPEPTIDASE"/>
    <property type="match status" value="1"/>
</dbReference>
<evidence type="ECO:0000256" key="14">
    <source>
        <dbReference type="ARBA" id="ARBA00022968"/>
    </source>
</evidence>
<evidence type="ECO:0000259" key="26">
    <source>
        <dbReference type="Pfam" id="PF17900"/>
    </source>
</evidence>
<comment type="subunit">
    <text evidence="4">Homodimer; disulfide-linked.</text>
</comment>
<evidence type="ECO:0000256" key="7">
    <source>
        <dbReference type="ARBA" id="ARBA00022475"/>
    </source>
</evidence>
<keyword evidence="15 23" id="KW-1133">Transmembrane helix</keyword>
<evidence type="ECO:0000256" key="12">
    <source>
        <dbReference type="ARBA" id="ARBA00022833"/>
    </source>
</evidence>
<evidence type="ECO:0000313" key="27">
    <source>
        <dbReference type="EMBL" id="RNA03939.1"/>
    </source>
</evidence>
<feature type="site" description="Transition state stabilizer" evidence="22">
    <location>
        <position position="521"/>
    </location>
</feature>
<dbReference type="InterPro" id="IPR042097">
    <property type="entry name" value="Aminopeptidase_N-like_N_sf"/>
</dbReference>
<evidence type="ECO:0000256" key="23">
    <source>
        <dbReference type="SAM" id="Phobius"/>
    </source>
</evidence>
<comment type="caution">
    <text evidence="27">The sequence shown here is derived from an EMBL/GenBank/DDBJ whole genome shotgun (WGS) entry which is preliminary data.</text>
</comment>
<evidence type="ECO:0000256" key="8">
    <source>
        <dbReference type="ARBA" id="ARBA00022670"/>
    </source>
</evidence>
<evidence type="ECO:0000256" key="20">
    <source>
        <dbReference type="PIRSR" id="PIRSR634016-1"/>
    </source>
</evidence>
<reference evidence="27 28" key="1">
    <citation type="journal article" date="2018" name="Sci. Rep.">
        <title>Genomic signatures of local adaptation to the degree of environmental predictability in rotifers.</title>
        <authorList>
            <person name="Franch-Gras L."/>
            <person name="Hahn C."/>
            <person name="Garcia-Roger E.M."/>
            <person name="Carmona M.J."/>
            <person name="Serra M."/>
            <person name="Gomez A."/>
        </authorList>
    </citation>
    <scope>NUCLEOTIDE SEQUENCE [LARGE SCALE GENOMIC DNA]</scope>
    <source>
        <strain evidence="27">HYR1</strain>
    </source>
</reference>
<evidence type="ECO:0000313" key="28">
    <source>
        <dbReference type="Proteomes" id="UP000276133"/>
    </source>
</evidence>
<name>A0A3M7PYJ8_BRAPC</name>
<keyword evidence="14" id="KW-0735">Signal-anchor</keyword>
<dbReference type="FunFam" id="1.25.50.20:FF:000001">
    <property type="entry name" value="Aminopeptidase"/>
    <property type="match status" value="1"/>
</dbReference>
<comment type="cofactor">
    <cofactor evidence="21">
        <name>Zn(2+)</name>
        <dbReference type="ChEBI" id="CHEBI:29105"/>
    </cofactor>
    <text evidence="21">Binds 1 zinc ion per subunit.</text>
</comment>
<dbReference type="CDD" id="cd09601">
    <property type="entry name" value="M1_APN-Q_like"/>
    <property type="match status" value="2"/>
</dbReference>
<dbReference type="Gene3D" id="1.10.390.10">
    <property type="entry name" value="Neutral Protease Domain 2"/>
    <property type="match status" value="2"/>
</dbReference>
<comment type="catalytic activity">
    <reaction evidence="1">
        <text>Release of N-terminal glutamate (and to a lesser extent aspartate) from a peptide.</text>
        <dbReference type="EC" id="3.4.11.7"/>
    </reaction>
</comment>
<dbReference type="GO" id="GO:0005737">
    <property type="term" value="C:cytoplasm"/>
    <property type="evidence" value="ECO:0007669"/>
    <property type="project" value="TreeGrafter"/>
</dbReference>
<comment type="similarity">
    <text evidence="3">Belongs to the peptidase M1 family.</text>
</comment>
<dbReference type="Pfam" id="PF01433">
    <property type="entry name" value="Peptidase_M1"/>
    <property type="match status" value="2"/>
</dbReference>
<dbReference type="FunFam" id="2.60.40.1910:FF:000006">
    <property type="entry name" value="Aminopeptidase"/>
    <property type="match status" value="2"/>
</dbReference>
<dbReference type="GO" id="GO:0070006">
    <property type="term" value="F:metalloaminopeptidase activity"/>
    <property type="evidence" value="ECO:0007669"/>
    <property type="project" value="TreeGrafter"/>
</dbReference>
<dbReference type="InterPro" id="IPR050344">
    <property type="entry name" value="Peptidase_M1_aminopeptidases"/>
</dbReference>
<dbReference type="SUPFAM" id="SSF55486">
    <property type="entry name" value="Metalloproteases ('zincins'), catalytic domain"/>
    <property type="match status" value="2"/>
</dbReference>
<evidence type="ECO:0000256" key="19">
    <source>
        <dbReference type="ARBA" id="ARBA00023180"/>
    </source>
</evidence>
<dbReference type="GO" id="GO:0005615">
    <property type="term" value="C:extracellular space"/>
    <property type="evidence" value="ECO:0007669"/>
    <property type="project" value="TreeGrafter"/>
</dbReference>
<keyword evidence="7" id="KW-1003">Cell membrane</keyword>
<keyword evidence="8" id="KW-0645">Protease</keyword>
<dbReference type="Gene3D" id="1.25.50.20">
    <property type="match status" value="2"/>
</dbReference>
<keyword evidence="12 21" id="KW-0862">Zinc</keyword>
<dbReference type="Proteomes" id="UP000276133">
    <property type="component" value="Unassembled WGS sequence"/>
</dbReference>
<evidence type="ECO:0000259" key="24">
    <source>
        <dbReference type="Pfam" id="PF01433"/>
    </source>
</evidence>
<evidence type="ECO:0000256" key="15">
    <source>
        <dbReference type="ARBA" id="ARBA00022989"/>
    </source>
</evidence>
<feature type="domain" description="Aminopeptidase N-like N-terminal" evidence="26">
    <location>
        <begin position="116"/>
        <end position="325"/>
    </location>
</feature>
<evidence type="ECO:0000256" key="10">
    <source>
        <dbReference type="ARBA" id="ARBA00022723"/>
    </source>
</evidence>
<dbReference type="InterPro" id="IPR034016">
    <property type="entry name" value="M1_APN-typ"/>
</dbReference>
<dbReference type="EMBL" id="REGN01008290">
    <property type="protein sequence ID" value="RNA03939.1"/>
    <property type="molecule type" value="Genomic_DNA"/>
</dbReference>
<dbReference type="InterPro" id="IPR027268">
    <property type="entry name" value="Peptidase_M4/M1_CTD_sf"/>
</dbReference>
<keyword evidence="13" id="KW-0106">Calcium</keyword>
<feature type="non-terminal residue" evidence="27">
    <location>
        <position position="1884"/>
    </location>
</feature>
<keyword evidence="28" id="KW-1185">Reference proteome</keyword>
<dbReference type="InterPro" id="IPR001930">
    <property type="entry name" value="Peptidase_M1"/>
</dbReference>
<feature type="domain" description="Peptidase M1 membrane alanine aminopeptidase" evidence="24">
    <location>
        <begin position="1266"/>
        <end position="1490"/>
    </location>
</feature>
<evidence type="ECO:0000256" key="3">
    <source>
        <dbReference type="ARBA" id="ARBA00010136"/>
    </source>
</evidence>
<feature type="binding site" evidence="21">
    <location>
        <position position="440"/>
    </location>
    <ligand>
        <name>Zn(2+)</name>
        <dbReference type="ChEBI" id="CHEBI:29105"/>
        <note>catalytic</note>
    </ligand>
</feature>
<keyword evidence="10 21" id="KW-0479">Metal-binding</keyword>
<comment type="subcellular location">
    <subcellularLocation>
        <location evidence="2">Cell membrane</location>
        <topology evidence="2">Single-pass type II membrane protein</topology>
    </subcellularLocation>
</comment>
<feature type="active site" description="Proton acceptor" evidence="20">
    <location>
        <position position="437"/>
    </location>
</feature>
<dbReference type="PANTHER" id="PTHR11533">
    <property type="entry name" value="PROTEASE M1 ZINC METALLOPROTEASE"/>
    <property type="match status" value="1"/>
</dbReference>
<dbReference type="Pfam" id="PF17900">
    <property type="entry name" value="Peptidase_M1_N"/>
    <property type="match status" value="2"/>
</dbReference>
<accession>A0A3M7PYJ8</accession>
<evidence type="ECO:0000256" key="1">
    <source>
        <dbReference type="ARBA" id="ARBA00001703"/>
    </source>
</evidence>
<dbReference type="FunFam" id="1.10.390.10:FF:000016">
    <property type="entry name" value="Glutamyl aminopeptidase"/>
    <property type="match status" value="2"/>
</dbReference>
<dbReference type="Gene3D" id="2.60.40.1730">
    <property type="entry name" value="tricorn interacting facor f3 domain"/>
    <property type="match status" value="2"/>
</dbReference>
<protein>
    <recommendedName>
        <fullName evidence="5">glutamyl aminopeptidase</fullName>
        <ecNumber evidence="5">3.4.11.7</ecNumber>
    </recommendedName>
</protein>
<dbReference type="GO" id="GO:0008270">
    <property type="term" value="F:zinc ion binding"/>
    <property type="evidence" value="ECO:0007669"/>
    <property type="project" value="InterPro"/>
</dbReference>
<dbReference type="GO" id="GO:0042277">
    <property type="term" value="F:peptide binding"/>
    <property type="evidence" value="ECO:0007669"/>
    <property type="project" value="TreeGrafter"/>
</dbReference>
<keyword evidence="11" id="KW-0378">Hydrolase</keyword>
<evidence type="ECO:0000256" key="13">
    <source>
        <dbReference type="ARBA" id="ARBA00022837"/>
    </source>
</evidence>
<feature type="domain" description="Peptidase M1 membrane alanine aminopeptidase" evidence="24">
    <location>
        <begin position="365"/>
        <end position="582"/>
    </location>
</feature>
<evidence type="ECO:0000256" key="6">
    <source>
        <dbReference type="ARBA" id="ARBA00022438"/>
    </source>
</evidence>
<feature type="domain" description="Aminopeptidase N-like N-terminal" evidence="26">
    <location>
        <begin position="1036"/>
        <end position="1228"/>
    </location>
</feature>
<dbReference type="STRING" id="10195.A0A3M7PYJ8"/>
<dbReference type="FunFam" id="2.60.40.1730:FF:000012">
    <property type="entry name" value="Aminopeptidase N"/>
    <property type="match status" value="1"/>
</dbReference>
<evidence type="ECO:0000256" key="5">
    <source>
        <dbReference type="ARBA" id="ARBA00012567"/>
    </source>
</evidence>
<organism evidence="27 28">
    <name type="scientific">Brachionus plicatilis</name>
    <name type="common">Marine rotifer</name>
    <name type="synonym">Brachionus muelleri</name>
    <dbReference type="NCBI Taxonomy" id="10195"/>
    <lineage>
        <taxon>Eukaryota</taxon>
        <taxon>Metazoa</taxon>
        <taxon>Spiralia</taxon>
        <taxon>Gnathifera</taxon>
        <taxon>Rotifera</taxon>
        <taxon>Eurotatoria</taxon>
        <taxon>Monogononta</taxon>
        <taxon>Pseudotrocha</taxon>
        <taxon>Ploima</taxon>
        <taxon>Brachionidae</taxon>
        <taxon>Brachionus</taxon>
    </lineage>
</organism>
<evidence type="ECO:0000256" key="17">
    <source>
        <dbReference type="ARBA" id="ARBA00023136"/>
    </source>
</evidence>
<dbReference type="PRINTS" id="PR00756">
    <property type="entry name" value="ALADIPTASE"/>
</dbReference>
<keyword evidence="19" id="KW-0325">Glycoprotein</keyword>
<keyword evidence="6 27" id="KW-0031">Aminopeptidase</keyword>
<proteinExistence type="inferred from homology"/>
<evidence type="ECO:0000256" key="9">
    <source>
        <dbReference type="ARBA" id="ARBA00022692"/>
    </source>
</evidence>
<dbReference type="GO" id="GO:0005886">
    <property type="term" value="C:plasma membrane"/>
    <property type="evidence" value="ECO:0007669"/>
    <property type="project" value="UniProtKB-SubCell"/>
</dbReference>
<evidence type="ECO:0000256" key="4">
    <source>
        <dbReference type="ARBA" id="ARBA00011748"/>
    </source>
</evidence>
<dbReference type="Gene3D" id="2.60.40.1910">
    <property type="match status" value="2"/>
</dbReference>
<evidence type="ECO:0000256" key="2">
    <source>
        <dbReference type="ARBA" id="ARBA00004401"/>
    </source>
</evidence>